<reference evidence="1 2" key="1">
    <citation type="submission" date="2018-06" db="EMBL/GenBank/DDBJ databases">
        <title>Lujinxingia sediminis gen. nov. sp. nov., a new facultative anaerobic member of the class Deltaproteobacteria, and proposal of Lujinxingaceae fam. nov.</title>
        <authorList>
            <person name="Guo L.-Y."/>
            <person name="Li C.-M."/>
            <person name="Wang S."/>
            <person name="Du Z.-J."/>
        </authorList>
    </citation>
    <scope>NUCLEOTIDE SEQUENCE [LARGE SCALE GENOMIC DNA]</scope>
    <source>
        <strain evidence="1 2">FA350</strain>
    </source>
</reference>
<dbReference type="InterPro" id="IPR018644">
    <property type="entry name" value="DUF2071"/>
</dbReference>
<dbReference type="EMBL" id="CP030032">
    <property type="protein sequence ID" value="AWV90287.1"/>
    <property type="molecule type" value="Genomic_DNA"/>
</dbReference>
<evidence type="ECO:0000313" key="1">
    <source>
        <dbReference type="EMBL" id="AWV90287.1"/>
    </source>
</evidence>
<dbReference type="Proteomes" id="UP000249799">
    <property type="component" value="Chromosome"/>
</dbReference>
<gene>
    <name evidence="1" type="ORF">DN745_13480</name>
</gene>
<dbReference type="OrthoDB" id="5492672at2"/>
<dbReference type="AlphaFoldDB" id="A0A2Z4FMS1"/>
<dbReference type="RefSeq" id="WP_111335628.1">
    <property type="nucleotide sequence ID" value="NZ_CP030032.1"/>
</dbReference>
<dbReference type="KEGG" id="bsed:DN745_13480"/>
<name>A0A2Z4FMS1_9DELT</name>
<evidence type="ECO:0000313" key="2">
    <source>
        <dbReference type="Proteomes" id="UP000249799"/>
    </source>
</evidence>
<organism evidence="1 2">
    <name type="scientific">Bradymonas sediminis</name>
    <dbReference type="NCBI Taxonomy" id="1548548"/>
    <lineage>
        <taxon>Bacteria</taxon>
        <taxon>Deltaproteobacteria</taxon>
        <taxon>Bradymonadales</taxon>
        <taxon>Bradymonadaceae</taxon>
        <taxon>Bradymonas</taxon>
    </lineage>
</organism>
<dbReference type="Pfam" id="PF09844">
    <property type="entry name" value="DUF2071"/>
    <property type="match status" value="1"/>
</dbReference>
<sequence length="240" mass="27132">MSRFTSHPFAVEAHFEYSLVLAYSFPKEVLEPLLPPGLALDLHQDSVGFLAVALVSTRGLRPRGFPAIFGQDFVLAGYRLFVRYNTSQGRNLRGLYILGSETDSLRMKWAGNIFTHYRYAQNKLVFERFPNLLTVRGEGLEVTVDPDSEAPLPKGSVFKDWKAARRFAGPMPFTFSRDGDEMIIIEGVRSNWKPRPVTIKSAEVGFIDRLGLQGGQLSNAFIIEDIPYWWKKGERDPCPS</sequence>
<proteinExistence type="predicted"/>
<protein>
    <submittedName>
        <fullName evidence="1">Uncharacterized protein</fullName>
    </submittedName>
</protein>
<keyword evidence="2" id="KW-1185">Reference proteome</keyword>
<accession>A0A2Z4FMS1</accession>